<evidence type="ECO:0000256" key="5">
    <source>
        <dbReference type="ARBA" id="ARBA00038359"/>
    </source>
</evidence>
<feature type="transmembrane region" description="Helical" evidence="6">
    <location>
        <begin position="46"/>
        <end position="66"/>
    </location>
</feature>
<keyword evidence="9" id="KW-1185">Reference proteome</keyword>
<evidence type="ECO:0000256" key="4">
    <source>
        <dbReference type="ARBA" id="ARBA00023136"/>
    </source>
</evidence>
<dbReference type="GO" id="GO:0016020">
    <property type="term" value="C:membrane"/>
    <property type="evidence" value="ECO:0007669"/>
    <property type="project" value="UniProtKB-SubCell"/>
</dbReference>
<organism evidence="8 9">
    <name type="scientific">Cytospora schulzeri</name>
    <dbReference type="NCBI Taxonomy" id="448051"/>
    <lineage>
        <taxon>Eukaryota</taxon>
        <taxon>Fungi</taxon>
        <taxon>Dikarya</taxon>
        <taxon>Ascomycota</taxon>
        <taxon>Pezizomycotina</taxon>
        <taxon>Sordariomycetes</taxon>
        <taxon>Sordariomycetidae</taxon>
        <taxon>Diaporthales</taxon>
        <taxon>Cytosporaceae</taxon>
        <taxon>Cytospora</taxon>
    </lineage>
</organism>
<dbReference type="PANTHER" id="PTHR33048">
    <property type="entry name" value="PTH11-LIKE INTEGRAL MEMBRANE PROTEIN (AFU_ORTHOLOGUE AFUA_5G11245)"/>
    <property type="match status" value="1"/>
</dbReference>
<feature type="transmembrane region" description="Helical" evidence="6">
    <location>
        <begin position="6"/>
        <end position="34"/>
    </location>
</feature>
<evidence type="ECO:0000256" key="2">
    <source>
        <dbReference type="ARBA" id="ARBA00022692"/>
    </source>
</evidence>
<keyword evidence="2 6" id="KW-0812">Transmembrane</keyword>
<feature type="transmembrane region" description="Helical" evidence="6">
    <location>
        <begin position="86"/>
        <end position="112"/>
    </location>
</feature>
<evidence type="ECO:0000259" key="7">
    <source>
        <dbReference type="Pfam" id="PF20684"/>
    </source>
</evidence>
<name>A0A423WWU9_9PEZI</name>
<dbReference type="EMBL" id="LKEA01000007">
    <property type="protein sequence ID" value="ROW07969.1"/>
    <property type="molecule type" value="Genomic_DNA"/>
</dbReference>
<keyword evidence="3 6" id="KW-1133">Transmembrane helix</keyword>
<dbReference type="InterPro" id="IPR052337">
    <property type="entry name" value="SAT4-like"/>
</dbReference>
<dbReference type="InterPro" id="IPR049326">
    <property type="entry name" value="Rhodopsin_dom_fungi"/>
</dbReference>
<evidence type="ECO:0000313" key="8">
    <source>
        <dbReference type="EMBL" id="ROW07969.1"/>
    </source>
</evidence>
<keyword evidence="4 6" id="KW-0472">Membrane</keyword>
<dbReference type="AlphaFoldDB" id="A0A423WWU9"/>
<comment type="similarity">
    <text evidence="5">Belongs to the SAT4 family.</text>
</comment>
<feature type="transmembrane region" description="Helical" evidence="6">
    <location>
        <begin position="124"/>
        <end position="146"/>
    </location>
</feature>
<dbReference type="STRING" id="356882.A0A423WWU9"/>
<dbReference type="OrthoDB" id="5393606at2759"/>
<feature type="transmembrane region" description="Helical" evidence="6">
    <location>
        <begin position="174"/>
        <end position="193"/>
    </location>
</feature>
<feature type="transmembrane region" description="Helical" evidence="6">
    <location>
        <begin position="244"/>
        <end position="268"/>
    </location>
</feature>
<comment type="subcellular location">
    <subcellularLocation>
        <location evidence="1">Membrane</location>
        <topology evidence="1">Multi-pass membrane protein</topology>
    </subcellularLocation>
</comment>
<dbReference type="Proteomes" id="UP000283895">
    <property type="component" value="Unassembled WGS sequence"/>
</dbReference>
<protein>
    <recommendedName>
        <fullName evidence="7">Rhodopsin domain-containing protein</fullName>
    </recommendedName>
</protein>
<comment type="caution">
    <text evidence="8">The sequence shown here is derived from an EMBL/GenBank/DDBJ whole genome shotgun (WGS) entry which is preliminary data.</text>
</comment>
<dbReference type="PANTHER" id="PTHR33048:SF163">
    <property type="entry name" value="INTEGRAL MEMBRANE PROTEIN (AFU_ORTHOLOGUE AFUA_8G05510)"/>
    <property type="match status" value="1"/>
</dbReference>
<reference evidence="8 9" key="1">
    <citation type="submission" date="2015-09" db="EMBL/GenBank/DDBJ databases">
        <title>Host preference determinants of Valsa canker pathogens revealed by comparative genomics.</title>
        <authorList>
            <person name="Yin Z."/>
            <person name="Huang L."/>
        </authorList>
    </citation>
    <scope>NUCLEOTIDE SEQUENCE [LARGE SCALE GENOMIC DNA]</scope>
    <source>
        <strain evidence="8 9">03-1</strain>
    </source>
</reference>
<evidence type="ECO:0000256" key="1">
    <source>
        <dbReference type="ARBA" id="ARBA00004141"/>
    </source>
</evidence>
<evidence type="ECO:0000256" key="6">
    <source>
        <dbReference type="SAM" id="Phobius"/>
    </source>
</evidence>
<dbReference type="Pfam" id="PF20684">
    <property type="entry name" value="Fung_rhodopsin"/>
    <property type="match status" value="1"/>
</dbReference>
<feature type="transmembrane region" description="Helical" evidence="6">
    <location>
        <begin position="205"/>
        <end position="224"/>
    </location>
</feature>
<evidence type="ECO:0000256" key="3">
    <source>
        <dbReference type="ARBA" id="ARBA00022989"/>
    </source>
</evidence>
<gene>
    <name evidence="8" type="ORF">VMCG_03409</name>
</gene>
<sequence length="320" mass="36167">MTVHTIAPVAIRVMIATSILVVLATVAVVLRFIARRKTKNTGIDDWVALAAYTFLLSVTVCHYLVTGPYGYAGNPQSEFSPEQLRHFLIILYADNLCYTCCTVTVKMSITLFLRRVFPTRPIRVITAGLTAILVVWWITVLLFQILSCTPVVSFWEFERREHCIDTNMFYDGVAISNVLFDFILLFIPIPMVWRLQMTWQRKLQVSFVFLLGGFTIVCSILRTISLRNLDVNNETGSIWHTGLWTIIECGVGVICSCLPPMASLFRALSDKVRSSAKRSTVRAPKVNDDIKLLDRESGSSAFRYGRNVHSASQQGSYMEF</sequence>
<feature type="domain" description="Rhodopsin" evidence="7">
    <location>
        <begin position="30"/>
        <end position="266"/>
    </location>
</feature>
<accession>A0A423WWU9</accession>
<evidence type="ECO:0000313" key="9">
    <source>
        <dbReference type="Proteomes" id="UP000283895"/>
    </source>
</evidence>
<proteinExistence type="inferred from homology"/>